<protein>
    <submittedName>
        <fullName evidence="2">Uncharacterized protein</fullName>
    </submittedName>
</protein>
<dbReference type="EMBL" id="CP048989">
    <property type="protein sequence ID" value="QID80025.1"/>
    <property type="molecule type" value="Genomic_DNA"/>
</dbReference>
<feature type="signal peptide" evidence="1">
    <location>
        <begin position="1"/>
        <end position="21"/>
    </location>
</feature>
<evidence type="ECO:0000313" key="2">
    <source>
        <dbReference type="EMBL" id="QID80025.1"/>
    </source>
</evidence>
<evidence type="ECO:0000256" key="1">
    <source>
        <dbReference type="SAM" id="SignalP"/>
    </source>
</evidence>
<sequence>MEMHWITLVAFIATFFNLAATSINNSSLPDVDLTNPLRFFTNIPAGLNFNEVIFLERNGFYLGGIDSPSIYHLINGTAVYFGDVRDNIMPGTVGTTRNVTDVDYGSLLTEYGYEANTDYVSRWIATHVVISPLNATEFFQTPVPVPVPVPITIPHQQVNSKLH</sequence>
<dbReference type="AlphaFoldDB" id="A0A6C1DT15"/>
<organism evidence="2 3">
    <name type="scientific">Saccharomyces pastorianus</name>
    <name type="common">Lager yeast</name>
    <name type="synonym">Saccharomyces cerevisiae x Saccharomyces eubayanus</name>
    <dbReference type="NCBI Taxonomy" id="27292"/>
    <lineage>
        <taxon>Eukaryota</taxon>
        <taxon>Fungi</taxon>
        <taxon>Dikarya</taxon>
        <taxon>Ascomycota</taxon>
        <taxon>Saccharomycotina</taxon>
        <taxon>Saccharomycetes</taxon>
        <taxon>Saccharomycetales</taxon>
        <taxon>Saccharomycetaceae</taxon>
        <taxon>Saccharomyces</taxon>
    </lineage>
</organism>
<gene>
    <name evidence="2" type="ORF">GRS66_002328</name>
</gene>
<dbReference type="Proteomes" id="UP000501346">
    <property type="component" value="Chromosome ScVIII"/>
</dbReference>
<keyword evidence="3" id="KW-1185">Reference proteome</keyword>
<reference evidence="2 3" key="1">
    <citation type="journal article" date="2019" name="BMC Genomics">
        <title>Chromosome level assembly and comparative genome analysis confirm lager-brewing yeasts originated from a single hybridization.</title>
        <authorList>
            <person name="Salazar A.N."/>
            <person name="Gorter de Vries A.R."/>
            <person name="van den Broek M."/>
            <person name="Brouwers N."/>
            <person name="de la Torre Cortes P."/>
            <person name="Kuijpers N.G.A."/>
            <person name="Daran J.G."/>
            <person name="Abeel T."/>
        </authorList>
    </citation>
    <scope>NUCLEOTIDE SEQUENCE [LARGE SCALE GENOMIC DNA]</scope>
    <source>
        <strain evidence="2 3">CBS 1483</strain>
    </source>
</reference>
<proteinExistence type="predicted"/>
<evidence type="ECO:0000313" key="3">
    <source>
        <dbReference type="Proteomes" id="UP000501346"/>
    </source>
</evidence>
<accession>A0A6C1DT15</accession>
<name>A0A6C1DT15_SACPS</name>
<feature type="chain" id="PRO_5025371530" evidence="1">
    <location>
        <begin position="22"/>
        <end position="163"/>
    </location>
</feature>
<keyword evidence="1" id="KW-0732">Signal</keyword>
<dbReference type="OrthoDB" id="4043166at2759"/>